<dbReference type="Proteomes" id="UP001055712">
    <property type="component" value="Unassembled WGS sequence"/>
</dbReference>
<dbReference type="InterPro" id="IPR003029">
    <property type="entry name" value="S1_domain"/>
</dbReference>
<dbReference type="InterPro" id="IPR012340">
    <property type="entry name" value="NA-bd_OB-fold"/>
</dbReference>
<evidence type="ECO:0000313" key="3">
    <source>
        <dbReference type="EMBL" id="KAI3429732.1"/>
    </source>
</evidence>
<protein>
    <recommendedName>
        <fullName evidence="2">S1 motif domain-containing protein</fullName>
    </recommendedName>
</protein>
<reference evidence="3" key="2">
    <citation type="submission" date="2020-11" db="EMBL/GenBank/DDBJ databases">
        <authorList>
            <person name="Cecchin M."/>
            <person name="Marcolungo L."/>
            <person name="Rossato M."/>
            <person name="Girolomoni L."/>
            <person name="Cosentino E."/>
            <person name="Cuine S."/>
            <person name="Li-Beisson Y."/>
            <person name="Delledonne M."/>
            <person name="Ballottari M."/>
        </authorList>
    </citation>
    <scope>NUCLEOTIDE SEQUENCE</scope>
    <source>
        <strain evidence="3">211/11P</strain>
        <tissue evidence="3">Whole cell</tissue>
    </source>
</reference>
<accession>A0A9D4TMR1</accession>
<proteinExistence type="predicted"/>
<keyword evidence="4" id="KW-1185">Reference proteome</keyword>
<evidence type="ECO:0000259" key="2">
    <source>
        <dbReference type="PROSITE" id="PS50126"/>
    </source>
</evidence>
<dbReference type="EMBL" id="SIDB01000008">
    <property type="protein sequence ID" value="KAI3429732.1"/>
    <property type="molecule type" value="Genomic_DNA"/>
</dbReference>
<dbReference type="PROSITE" id="PS50126">
    <property type="entry name" value="S1"/>
    <property type="match status" value="1"/>
</dbReference>
<dbReference type="OrthoDB" id="514192at2759"/>
<gene>
    <name evidence="3" type="ORF">D9Q98_010047</name>
</gene>
<feature type="region of interest" description="Disordered" evidence="1">
    <location>
        <begin position="305"/>
        <end position="337"/>
    </location>
</feature>
<reference evidence="3" key="1">
    <citation type="journal article" date="2019" name="Plant J.">
        <title>Chlorella vulgaris genome assembly and annotation reveals the molecular basis for metabolic acclimation to high light conditions.</title>
        <authorList>
            <person name="Cecchin M."/>
            <person name="Marcolungo L."/>
            <person name="Rossato M."/>
            <person name="Girolomoni L."/>
            <person name="Cosentino E."/>
            <person name="Cuine S."/>
            <person name="Li-Beisson Y."/>
            <person name="Delledonne M."/>
            <person name="Ballottari M."/>
        </authorList>
    </citation>
    <scope>NUCLEOTIDE SEQUENCE</scope>
    <source>
        <strain evidence="3">211/11P</strain>
    </source>
</reference>
<comment type="caution">
    <text evidence="3">The sequence shown here is derived from an EMBL/GenBank/DDBJ whole genome shotgun (WGS) entry which is preliminary data.</text>
</comment>
<name>A0A9D4TMR1_CHLVU</name>
<evidence type="ECO:0000313" key="4">
    <source>
        <dbReference type="Proteomes" id="UP001055712"/>
    </source>
</evidence>
<evidence type="ECO:0000256" key="1">
    <source>
        <dbReference type="SAM" id="MobiDB-lite"/>
    </source>
</evidence>
<feature type="compositionally biased region" description="Low complexity" evidence="1">
    <location>
        <begin position="305"/>
        <end position="331"/>
    </location>
</feature>
<dbReference type="GO" id="GO:0003676">
    <property type="term" value="F:nucleic acid binding"/>
    <property type="evidence" value="ECO:0007669"/>
    <property type="project" value="InterPro"/>
</dbReference>
<organism evidence="3 4">
    <name type="scientific">Chlorella vulgaris</name>
    <name type="common">Green alga</name>
    <dbReference type="NCBI Taxonomy" id="3077"/>
    <lineage>
        <taxon>Eukaryota</taxon>
        <taxon>Viridiplantae</taxon>
        <taxon>Chlorophyta</taxon>
        <taxon>core chlorophytes</taxon>
        <taxon>Trebouxiophyceae</taxon>
        <taxon>Chlorellales</taxon>
        <taxon>Chlorellaceae</taxon>
        <taxon>Chlorella clade</taxon>
        <taxon>Chlorella</taxon>
    </lineage>
</organism>
<sequence length="337" mass="36125">MSGALLRRVLGSAASVLGRGTRGEASMAAATSKLNALASLTSHEDPIMQPYYKKLAKMDVFPAASVKQASRSETDAELALLRLHNSSLPTSIMEGHMIKAEILEVGRRTVTLDTGLGPARVSRSDLPPDCLVGTTVATSLPRGPGELREGDVVQVFLESVGTLEGDFLVSGVQAATVRRMAAVWNDLERRLEQGELVKGRILNSVYRGYAVGVAGTVAFLPARQCSRPTSRRLGQLQKFRILEVERASARIILADPNLHYNSAGSQVFRPGSAVKRPPRNLEESQRRLELAKVAEELRSVLALRSSAASSSGGSSPAAARTSRPQQQAAEPPQRKKG</sequence>
<dbReference type="AlphaFoldDB" id="A0A9D4TMR1"/>
<dbReference type="SUPFAM" id="SSF50249">
    <property type="entry name" value="Nucleic acid-binding proteins"/>
    <property type="match status" value="1"/>
</dbReference>
<feature type="domain" description="S1 motif" evidence="2">
    <location>
        <begin position="194"/>
        <end position="256"/>
    </location>
</feature>